<dbReference type="AlphaFoldDB" id="A0A1F7X725"/>
<dbReference type="CDD" id="cd12797">
    <property type="entry name" value="M23_peptidase"/>
    <property type="match status" value="1"/>
</dbReference>
<protein>
    <recommendedName>
        <fullName evidence="1">M23ase beta-sheet core domain-containing protein</fullName>
    </recommendedName>
</protein>
<name>A0A1F7X725_9BACT</name>
<dbReference type="InterPro" id="IPR050570">
    <property type="entry name" value="Cell_wall_metabolism_enzyme"/>
</dbReference>
<gene>
    <name evidence="2" type="ORF">A2Z22_03045</name>
</gene>
<dbReference type="PANTHER" id="PTHR21666">
    <property type="entry name" value="PEPTIDASE-RELATED"/>
    <property type="match status" value="1"/>
</dbReference>
<evidence type="ECO:0000313" key="3">
    <source>
        <dbReference type="Proteomes" id="UP000177053"/>
    </source>
</evidence>
<dbReference type="Proteomes" id="UP000177053">
    <property type="component" value="Unassembled WGS sequence"/>
</dbReference>
<reference evidence="2 3" key="1">
    <citation type="journal article" date="2016" name="Nat. Commun.">
        <title>Thousands of microbial genomes shed light on interconnected biogeochemical processes in an aquifer system.</title>
        <authorList>
            <person name="Anantharaman K."/>
            <person name="Brown C.T."/>
            <person name="Hug L.A."/>
            <person name="Sharon I."/>
            <person name="Castelle C.J."/>
            <person name="Probst A.J."/>
            <person name="Thomas B.C."/>
            <person name="Singh A."/>
            <person name="Wilkins M.J."/>
            <person name="Karaoz U."/>
            <person name="Brodie E.L."/>
            <person name="Williams K.H."/>
            <person name="Hubbard S.S."/>
            <person name="Banfield J.F."/>
        </authorList>
    </citation>
    <scope>NUCLEOTIDE SEQUENCE [LARGE SCALE GENOMIC DNA]</scope>
</reference>
<dbReference type="InterPro" id="IPR011055">
    <property type="entry name" value="Dup_hybrid_motif"/>
</dbReference>
<evidence type="ECO:0000259" key="1">
    <source>
        <dbReference type="Pfam" id="PF01551"/>
    </source>
</evidence>
<dbReference type="GO" id="GO:0004222">
    <property type="term" value="F:metalloendopeptidase activity"/>
    <property type="evidence" value="ECO:0007669"/>
    <property type="project" value="TreeGrafter"/>
</dbReference>
<feature type="domain" description="M23ase beta-sheet core" evidence="1">
    <location>
        <begin position="121"/>
        <end position="216"/>
    </location>
</feature>
<organism evidence="2 3">
    <name type="scientific">Candidatus Woesebacteria bacterium RBG_16_34_12</name>
    <dbReference type="NCBI Taxonomy" id="1802480"/>
    <lineage>
        <taxon>Bacteria</taxon>
        <taxon>Candidatus Woeseibacteriota</taxon>
    </lineage>
</organism>
<sequence>MIHLSINLPTKYRLDLKLVKRRDNLDDIPLFPNLGKIRRIKKGNKTSRFFRHIFENKKINRMLGTNLVIITLVSSLIPQTSTDFFSTEAETTIKAPVVLTTEKGLRYPLDEVTISQGYKFYHPGIDLDSITGTPVFPILGGKVEAYQFSNYAYGNAVLINHGNDITSLYAHLSKIFVTKGQDVTTNAAIGTVGATGQASGDHLHLEIRENGKPINPLNLLPH</sequence>
<dbReference type="PANTHER" id="PTHR21666:SF270">
    <property type="entry name" value="MUREIN HYDROLASE ACTIVATOR ENVC"/>
    <property type="match status" value="1"/>
</dbReference>
<dbReference type="SUPFAM" id="SSF51261">
    <property type="entry name" value="Duplicated hybrid motif"/>
    <property type="match status" value="1"/>
</dbReference>
<accession>A0A1F7X725</accession>
<dbReference type="Gene3D" id="2.70.70.10">
    <property type="entry name" value="Glucose Permease (Domain IIA)"/>
    <property type="match status" value="1"/>
</dbReference>
<dbReference type="InterPro" id="IPR016047">
    <property type="entry name" value="M23ase_b-sheet_dom"/>
</dbReference>
<comment type="caution">
    <text evidence="2">The sequence shown here is derived from an EMBL/GenBank/DDBJ whole genome shotgun (WGS) entry which is preliminary data.</text>
</comment>
<dbReference type="EMBL" id="MGFS01000028">
    <property type="protein sequence ID" value="OGM10837.1"/>
    <property type="molecule type" value="Genomic_DNA"/>
</dbReference>
<proteinExistence type="predicted"/>
<evidence type="ECO:0000313" key="2">
    <source>
        <dbReference type="EMBL" id="OGM10837.1"/>
    </source>
</evidence>
<dbReference type="Pfam" id="PF01551">
    <property type="entry name" value="Peptidase_M23"/>
    <property type="match status" value="1"/>
</dbReference>